<gene>
    <name evidence="9" type="ORF">ACFSCT_12670</name>
</gene>
<dbReference type="RefSeq" id="WP_379143281.1">
    <property type="nucleotide sequence ID" value="NZ_JBHUEN010000043.1"/>
</dbReference>
<dbReference type="InterPro" id="IPR001343">
    <property type="entry name" value="Hemolysn_Ca-bd"/>
</dbReference>
<evidence type="ECO:0000256" key="6">
    <source>
        <dbReference type="ARBA" id="ARBA00023026"/>
    </source>
</evidence>
<keyword evidence="6" id="KW-0843">Virulence</keyword>
<reference evidence="10" key="1">
    <citation type="journal article" date="2019" name="Int. J. Syst. Evol. Microbiol.">
        <title>The Global Catalogue of Microorganisms (GCM) 10K type strain sequencing project: providing services to taxonomists for standard genome sequencing and annotation.</title>
        <authorList>
            <consortium name="The Broad Institute Genomics Platform"/>
            <consortium name="The Broad Institute Genome Sequencing Center for Infectious Disease"/>
            <person name="Wu L."/>
            <person name="Ma J."/>
        </authorList>
    </citation>
    <scope>NUCLEOTIDE SEQUENCE [LARGE SCALE GENOMIC DNA]</scope>
    <source>
        <strain evidence="10">CCUG 56029</strain>
    </source>
</reference>
<feature type="region of interest" description="Disordered" evidence="8">
    <location>
        <begin position="594"/>
        <end position="615"/>
    </location>
</feature>
<protein>
    <submittedName>
        <fullName evidence="9">Calcium-binding protein</fullName>
    </submittedName>
</protein>
<evidence type="ECO:0000256" key="3">
    <source>
        <dbReference type="ARBA" id="ARBA00022525"/>
    </source>
</evidence>
<dbReference type="EMBL" id="JBHUEN010000043">
    <property type="protein sequence ID" value="MFD1882568.1"/>
    <property type="molecule type" value="Genomic_DNA"/>
</dbReference>
<keyword evidence="4" id="KW-0800">Toxin</keyword>
<keyword evidence="10" id="KW-1185">Reference proteome</keyword>
<evidence type="ECO:0000313" key="9">
    <source>
        <dbReference type="EMBL" id="MFD1882568.1"/>
    </source>
</evidence>
<dbReference type="InterPro" id="IPR018511">
    <property type="entry name" value="Hemolysin-typ_Ca-bd_CS"/>
</dbReference>
<dbReference type="InterPro" id="IPR011049">
    <property type="entry name" value="Serralysin-like_metalloprot_C"/>
</dbReference>
<comment type="caution">
    <text evidence="9">The sequence shown here is derived from an EMBL/GenBank/DDBJ whole genome shotgun (WGS) entry which is preliminary data.</text>
</comment>
<dbReference type="PANTHER" id="PTHR38340">
    <property type="entry name" value="S-LAYER PROTEIN"/>
    <property type="match status" value="1"/>
</dbReference>
<dbReference type="Proteomes" id="UP001597213">
    <property type="component" value="Unassembled WGS sequence"/>
</dbReference>
<evidence type="ECO:0000313" key="10">
    <source>
        <dbReference type="Proteomes" id="UP001597213"/>
    </source>
</evidence>
<dbReference type="PRINTS" id="PR01488">
    <property type="entry name" value="RTXTOXINA"/>
</dbReference>
<evidence type="ECO:0000256" key="5">
    <source>
        <dbReference type="ARBA" id="ARBA00022737"/>
    </source>
</evidence>
<keyword evidence="5" id="KW-0677">Repeat</keyword>
<dbReference type="Gene3D" id="2.150.10.10">
    <property type="entry name" value="Serralysin-like metalloprotease, C-terminal"/>
    <property type="match status" value="6"/>
</dbReference>
<dbReference type="InterPro" id="IPR003995">
    <property type="entry name" value="RTX_toxin_determinant-A"/>
</dbReference>
<dbReference type="PANTHER" id="PTHR38340:SF1">
    <property type="entry name" value="S-LAYER PROTEIN"/>
    <property type="match status" value="1"/>
</dbReference>
<comment type="subcellular location">
    <subcellularLocation>
        <location evidence="1">Membrane</location>
    </subcellularLocation>
    <subcellularLocation>
        <location evidence="2">Secreted</location>
    </subcellularLocation>
</comment>
<dbReference type="SUPFAM" id="SSF51120">
    <property type="entry name" value="beta-Roll"/>
    <property type="match status" value="4"/>
</dbReference>
<evidence type="ECO:0000256" key="8">
    <source>
        <dbReference type="SAM" id="MobiDB-lite"/>
    </source>
</evidence>
<feature type="region of interest" description="Disordered" evidence="8">
    <location>
        <begin position="875"/>
        <end position="894"/>
    </location>
</feature>
<feature type="compositionally biased region" description="Basic and acidic residues" evidence="8">
    <location>
        <begin position="805"/>
        <end position="816"/>
    </location>
</feature>
<proteinExistence type="predicted"/>
<evidence type="ECO:0000256" key="1">
    <source>
        <dbReference type="ARBA" id="ARBA00004370"/>
    </source>
</evidence>
<dbReference type="PROSITE" id="PS00330">
    <property type="entry name" value="HEMOLYSIN_CALCIUM"/>
    <property type="match status" value="6"/>
</dbReference>
<keyword evidence="3" id="KW-0964">Secreted</keyword>
<evidence type="ECO:0000256" key="4">
    <source>
        <dbReference type="ARBA" id="ARBA00022656"/>
    </source>
</evidence>
<keyword evidence="7" id="KW-0472">Membrane</keyword>
<feature type="compositionally biased region" description="Low complexity" evidence="8">
    <location>
        <begin position="875"/>
        <end position="893"/>
    </location>
</feature>
<dbReference type="Pfam" id="PF00353">
    <property type="entry name" value="HemolysinCabind"/>
    <property type="match status" value="9"/>
</dbReference>
<organism evidence="9 10">
    <name type="scientific">Paracoccus pacificus</name>
    <dbReference type="NCBI Taxonomy" id="1463598"/>
    <lineage>
        <taxon>Bacteria</taxon>
        <taxon>Pseudomonadati</taxon>
        <taxon>Pseudomonadota</taxon>
        <taxon>Alphaproteobacteria</taxon>
        <taxon>Rhodobacterales</taxon>
        <taxon>Paracoccaceae</taxon>
        <taxon>Paracoccus</taxon>
    </lineage>
</organism>
<name>A0ABW4R8J5_9RHOB</name>
<accession>A0ABW4R8J5</accession>
<evidence type="ECO:0000256" key="7">
    <source>
        <dbReference type="ARBA" id="ARBA00023136"/>
    </source>
</evidence>
<sequence length="1005" mass="102292">MIGFQVVARYTGPDKRLTTNITDLEAHYGTRGWTIYSATDQGGGIQAYRLNAVDKMAARISSAAYPNGLAHFDSPQLGVVDMGGREYLLQSGLTNAISRAVSLDPAGGFGNWTNLSVPNGVFGRLVALESFSIGGRTFLAGTSDGTAGLTIYRQGASGAPVSVSRTVIPESSGFRNAEIDHLSVVTRPNSAYVAGVSTLGNFITLSTIGGDGTILNTRVLDTRAGSGFSQPRAVEVVGVDGTDYLVVSSGQSSSLTTIRLLPGGNMVAVDHVIDELDTRFRGATAMDVVTIDGRSFVFVGGADDGITVFTISPSGRLIHLRTIADADGITLASVSALKAVAIDGRIALFVASATENGLTQLVFDPGTIGVTRRVGISGVPATGGGDLLEASGREVGALSGGPGDDILITGGGSIKLTGGGGGDTFVVTPGRGKVLITDFQRGLDSIDLSQIPMLHSTAQLTIRATAAGAIISYNGLVIDVRGYPAGPIAGSYFGDWLFPAAHYQGIPVRVVLMGSYRNEVMLAPLKGGSLYGMGGNDRLRGNGLEDLLNGGTGNDSLFGLEGHDTLIGGAGNDLLSGAGGDDLLLGDQGDDRLLGGSGNDELRDPGGRNRMQGDAGNDTIRGGAHGDMIYGGEGDDLLLGGGGIDTIRGDAGNDKMLGGTGAGWQDGGAGNDSIWGGPAADTLFGGAGDDRILAGAGNDIVRDKSGQDTIYGGDGDDRLIGGTGVNRSFGGFGRDTIYGGGSDDWLDGQPDDDIIYGDDGNDTLFGGSGDDRLIGGAGRDRLVGGEGNDIIDGGPGNNTVQGGPGHDRIAGGHDSDYILGDDGNDTIQGRNGDDAIIGGRGDDVIAGEGGNDTINGQTGDDRIDGNAGDDVLVGGDGTDTLSGGSGRDLLSGGDQDDLIRGGAGIDTLTGGAGADVFIFDARNDAPMGDQTDYISDFDVTCDVVDLRALGLTMIGSGTFTAPDQLAIRPAENGYMLLADFDGDRNPDFAVYLSTNGPLTADNILC</sequence>
<dbReference type="InterPro" id="IPR050557">
    <property type="entry name" value="RTX_toxin/Mannuronan_C5-epim"/>
</dbReference>
<feature type="region of interest" description="Disordered" evidence="8">
    <location>
        <begin position="785"/>
        <end position="866"/>
    </location>
</feature>
<dbReference type="PRINTS" id="PR00313">
    <property type="entry name" value="CABNDNGRPT"/>
</dbReference>
<evidence type="ECO:0000256" key="2">
    <source>
        <dbReference type="ARBA" id="ARBA00004613"/>
    </source>
</evidence>